<reference evidence="1 2" key="1">
    <citation type="submission" date="2018-07" db="EMBL/GenBank/DDBJ databases">
        <title>Comparative genomes isolates from brazilian mangrove.</title>
        <authorList>
            <person name="De Araujo J.E."/>
            <person name="Taketani R.G."/>
            <person name="Silva M.C.P."/>
            <person name="Lourenco M.V."/>
            <person name="Oliveira V.M."/>
            <person name="Andreote F.D."/>
        </authorList>
    </citation>
    <scope>NUCLEOTIDE SEQUENCE [LARGE SCALE GENOMIC DNA]</scope>
    <source>
        <strain evidence="1 2">HEX PRIS-MGV</strain>
    </source>
</reference>
<dbReference type="AlphaFoldDB" id="A0A368KMV2"/>
<comment type="caution">
    <text evidence="1">The sequence shown here is derived from an EMBL/GenBank/DDBJ whole genome shotgun (WGS) entry which is preliminary data.</text>
</comment>
<organism evidence="1 2">
    <name type="scientific">Bremerella cremea</name>
    <dbReference type="NCBI Taxonomy" id="1031537"/>
    <lineage>
        <taxon>Bacteria</taxon>
        <taxon>Pseudomonadati</taxon>
        <taxon>Planctomycetota</taxon>
        <taxon>Planctomycetia</taxon>
        <taxon>Pirellulales</taxon>
        <taxon>Pirellulaceae</taxon>
        <taxon>Bremerella</taxon>
    </lineage>
</organism>
<evidence type="ECO:0000313" key="1">
    <source>
        <dbReference type="EMBL" id="RCS44035.1"/>
    </source>
</evidence>
<dbReference type="Proteomes" id="UP000253562">
    <property type="component" value="Unassembled WGS sequence"/>
</dbReference>
<dbReference type="EMBL" id="QPEX01000036">
    <property type="protein sequence ID" value="RCS44035.1"/>
    <property type="molecule type" value="Genomic_DNA"/>
</dbReference>
<name>A0A368KMV2_9BACT</name>
<sequence length="275" mass="30918">MHVCSTDTSGEIVDGLFYWVLGHPDDMFEDYQEEDYGEKIIFVPSDPDGYPARPIVEKRDRKDIFGCPADKTHRTRQLLQGISIVVEAGGTLPVFWNTENFFVMNDAIETMKKAGLRGTDCIRPKFETEVYTDQEMRDDLRVMTFPGGDILRPYRVTPPGADNCPFCGRVPIVCQTCGHINRSCPKCNKQIITVKKDLPTDSPLVRIRVDDNSVLDGSRWDGSDFLNPSLITRRALKLFQQENIGPCTALNCATYLGSCTPEQRDKLGEMSGLPL</sequence>
<evidence type="ECO:0000313" key="2">
    <source>
        <dbReference type="Proteomes" id="UP000253562"/>
    </source>
</evidence>
<dbReference type="OrthoDB" id="304052at2"/>
<proteinExistence type="predicted"/>
<gene>
    <name evidence="1" type="ORF">DTL42_18060</name>
</gene>
<protein>
    <submittedName>
        <fullName evidence="1">Uncharacterized protein</fullName>
    </submittedName>
</protein>
<dbReference type="RefSeq" id="WP_114370587.1">
    <property type="nucleotide sequence ID" value="NZ_QPEX01000036.1"/>
</dbReference>
<accession>A0A368KMV2</accession>